<protein>
    <submittedName>
        <fullName evidence="3">Similar to Retron-type reverse transcriptase</fullName>
    </submittedName>
</protein>
<sequence length="178" mass="20360">MFKLQTRIFQAVKSGNKGKAKKLQKLLLKSHYAKLLAIRKVTQDNQGKKTAGVDGKKALRPNQRLKLVGELRLEGYKAKALRRIWIPKPGRVEKRGLGIPTIKDRVMQALVKSALEPYWEAQFEGTSYGFRPGRSAHDAITRIYAVINKKARYVLDADIAKCFDKINHDYLLYIMEYA</sequence>
<feature type="domain" description="Reverse transcriptase N-terminal" evidence="2">
    <location>
        <begin position="2"/>
        <end position="71"/>
    </location>
</feature>
<evidence type="ECO:0000313" key="3">
    <source>
        <dbReference type="EMBL" id="EAM50468.1"/>
    </source>
</evidence>
<reference evidence="3" key="1">
    <citation type="submission" date="2004-02" db="EMBL/GenBank/DDBJ databases">
        <authorList>
            <consortium name="DOE Joint Genome Institute"/>
        </authorList>
    </citation>
    <scope>NUCLEOTIDE SEQUENCE [LARGE SCALE GENOMIC DNA]</scope>
    <source>
        <strain evidence="3">WH 8501</strain>
    </source>
</reference>
<name>Q4C2W5_CROWT</name>
<dbReference type="InterPro" id="IPR043502">
    <property type="entry name" value="DNA/RNA_pol_sf"/>
</dbReference>
<dbReference type="Pfam" id="PF13655">
    <property type="entry name" value="RVT_N"/>
    <property type="match status" value="1"/>
</dbReference>
<dbReference type="InterPro" id="IPR051083">
    <property type="entry name" value="GrpII_Intron_Splice-Mob/Def"/>
</dbReference>
<comment type="caution">
    <text evidence="3">The sequence shown here is derived from an EMBL/GenBank/DDBJ whole genome shotgun (WGS) entry which is preliminary data.</text>
</comment>
<dbReference type="InterPro" id="IPR025960">
    <property type="entry name" value="RVT_N"/>
</dbReference>
<reference evidence="3" key="2">
    <citation type="submission" date="2005-06" db="EMBL/GenBank/DDBJ databases">
        <title>Sequencing of the draft genome and assembly of Crocosphaera watsonii WH 8501.</title>
        <authorList>
            <consortium name="US DOE Joint Genome Institute (JGI-PGF)"/>
            <person name="Copeland A."/>
            <person name="Lucas S."/>
            <person name="Lapidus A."/>
            <person name="Barry K."/>
            <person name="Detter C."/>
            <person name="Glavina T."/>
            <person name="Hammon N."/>
            <person name="Israni S."/>
            <person name="Pitluck S."/>
            <person name="Richardson P."/>
        </authorList>
    </citation>
    <scope>NUCLEOTIDE SEQUENCE [LARGE SCALE GENOMIC DNA]</scope>
    <source>
        <strain evidence="3">WH 8501</strain>
    </source>
</reference>
<dbReference type="GO" id="GO:0003964">
    <property type="term" value="F:RNA-directed DNA polymerase activity"/>
    <property type="evidence" value="ECO:0007669"/>
    <property type="project" value="UniProtKB-KW"/>
</dbReference>
<dbReference type="Pfam" id="PF00078">
    <property type="entry name" value="RVT_1"/>
    <property type="match status" value="1"/>
</dbReference>
<accession>Q4C2W5</accession>
<keyword evidence="3" id="KW-0548">Nucleotidyltransferase</keyword>
<dbReference type="PANTHER" id="PTHR34047">
    <property type="entry name" value="NUCLEAR INTRON MATURASE 1, MITOCHONDRIAL-RELATED"/>
    <property type="match status" value="1"/>
</dbReference>
<keyword evidence="4" id="KW-1185">Reference proteome</keyword>
<dbReference type="CDD" id="cd01651">
    <property type="entry name" value="RT_G2_intron"/>
    <property type="match status" value="1"/>
</dbReference>
<keyword evidence="3" id="KW-0808">Transferase</keyword>
<evidence type="ECO:0000259" key="2">
    <source>
        <dbReference type="Pfam" id="PF13655"/>
    </source>
</evidence>
<dbReference type="PANTHER" id="PTHR34047:SF10">
    <property type="entry name" value="GROUP II INTRON-ASSOCIATED OPEN READING FRAME"/>
    <property type="match status" value="1"/>
</dbReference>
<gene>
    <name evidence="3" type="ORF">CwatDRAFT_4026</name>
</gene>
<organism evidence="3 4">
    <name type="scientific">Crocosphaera watsonii WH 8501</name>
    <dbReference type="NCBI Taxonomy" id="165597"/>
    <lineage>
        <taxon>Bacteria</taxon>
        <taxon>Bacillati</taxon>
        <taxon>Cyanobacteriota</taxon>
        <taxon>Cyanophyceae</taxon>
        <taxon>Oscillatoriophycideae</taxon>
        <taxon>Chroococcales</taxon>
        <taxon>Aphanothecaceae</taxon>
        <taxon>Crocosphaera</taxon>
    </lineage>
</organism>
<dbReference type="KEGG" id="cwa:CwatDRAFT_4026"/>
<reference evidence="3" key="3">
    <citation type="submission" date="2016-12" db="EMBL/GenBank/DDBJ databases">
        <title>Annotation of the draft genome assembly of Crocosphaera watsonii WH 8501.</title>
        <authorList>
            <consortium name="US DOE Joint Genome Institute (JGI-ORNL)"/>
            <person name="Larimer F."/>
            <person name="Land M."/>
        </authorList>
    </citation>
    <scope>NUCLEOTIDE SEQUENCE</scope>
    <source>
        <strain evidence="3">WH 8501</strain>
    </source>
</reference>
<evidence type="ECO:0000259" key="1">
    <source>
        <dbReference type="Pfam" id="PF00078"/>
    </source>
</evidence>
<dbReference type="SUPFAM" id="SSF56672">
    <property type="entry name" value="DNA/RNA polymerases"/>
    <property type="match status" value="1"/>
</dbReference>
<keyword evidence="3" id="KW-0695">RNA-directed DNA polymerase</keyword>
<proteinExistence type="predicted"/>
<feature type="domain" description="Reverse transcriptase" evidence="1">
    <location>
        <begin position="86"/>
        <end position="174"/>
    </location>
</feature>
<dbReference type="InterPro" id="IPR000477">
    <property type="entry name" value="RT_dom"/>
</dbReference>
<dbReference type="Proteomes" id="UP000003922">
    <property type="component" value="Unassembled WGS sequence"/>
</dbReference>
<evidence type="ECO:0000313" key="4">
    <source>
        <dbReference type="Proteomes" id="UP000003922"/>
    </source>
</evidence>
<dbReference type="EMBL" id="AADV02000025">
    <property type="protein sequence ID" value="EAM50468.1"/>
    <property type="molecule type" value="Genomic_DNA"/>
</dbReference>
<dbReference type="AlphaFoldDB" id="Q4C2W5"/>